<feature type="signal peptide" evidence="3">
    <location>
        <begin position="1"/>
        <end position="19"/>
    </location>
</feature>
<reference evidence="5" key="1">
    <citation type="submission" date="2020-12" db="UniProtKB">
        <authorList>
            <consortium name="WormBaseParasite"/>
        </authorList>
    </citation>
    <scope>IDENTIFICATION</scope>
    <source>
        <strain evidence="5">MHco3</strain>
    </source>
</reference>
<feature type="region of interest" description="Disordered" evidence="1">
    <location>
        <begin position="989"/>
        <end position="1047"/>
    </location>
</feature>
<keyword evidence="2" id="KW-0812">Transmembrane</keyword>
<name>A0A7I4Z1I9_HAECO</name>
<evidence type="ECO:0000313" key="4">
    <source>
        <dbReference type="Proteomes" id="UP000025227"/>
    </source>
</evidence>
<evidence type="ECO:0000313" key="5">
    <source>
        <dbReference type="WBParaSite" id="HCON_00166460-00001"/>
    </source>
</evidence>
<keyword evidence="4" id="KW-1185">Reference proteome</keyword>
<proteinExistence type="predicted"/>
<evidence type="ECO:0000256" key="2">
    <source>
        <dbReference type="SAM" id="Phobius"/>
    </source>
</evidence>
<feature type="compositionally biased region" description="Basic and acidic residues" evidence="1">
    <location>
        <begin position="1265"/>
        <end position="1275"/>
    </location>
</feature>
<feature type="transmembrane region" description="Helical" evidence="2">
    <location>
        <begin position="397"/>
        <end position="416"/>
    </location>
</feature>
<accession>A0A7I4Z1I9</accession>
<feature type="transmembrane region" description="Helical" evidence="2">
    <location>
        <begin position="267"/>
        <end position="286"/>
    </location>
</feature>
<dbReference type="Gene3D" id="1.20.1070.10">
    <property type="entry name" value="Rhodopsin 7-helix transmembrane proteins"/>
    <property type="match status" value="1"/>
</dbReference>
<protein>
    <submittedName>
        <fullName evidence="5">G_PROTEIN_RECEP_F2_4 domain-containing protein</fullName>
    </submittedName>
</protein>
<keyword evidence="2" id="KW-1133">Transmembrane helix</keyword>
<feature type="transmembrane region" description="Helical" evidence="2">
    <location>
        <begin position="668"/>
        <end position="694"/>
    </location>
</feature>
<feature type="compositionally biased region" description="Acidic residues" evidence="1">
    <location>
        <begin position="1276"/>
        <end position="1285"/>
    </location>
</feature>
<dbReference type="WBParaSite" id="HCON_00166460-00001">
    <property type="protein sequence ID" value="HCON_00166460-00001"/>
    <property type="gene ID" value="HCON_00166460"/>
</dbReference>
<organism evidence="4 5">
    <name type="scientific">Haemonchus contortus</name>
    <name type="common">Barber pole worm</name>
    <dbReference type="NCBI Taxonomy" id="6289"/>
    <lineage>
        <taxon>Eukaryota</taxon>
        <taxon>Metazoa</taxon>
        <taxon>Ecdysozoa</taxon>
        <taxon>Nematoda</taxon>
        <taxon>Chromadorea</taxon>
        <taxon>Rhabditida</taxon>
        <taxon>Rhabditina</taxon>
        <taxon>Rhabditomorpha</taxon>
        <taxon>Strongyloidea</taxon>
        <taxon>Trichostrongylidae</taxon>
        <taxon>Haemonchus</taxon>
    </lineage>
</organism>
<dbReference type="OrthoDB" id="5870075at2759"/>
<evidence type="ECO:0000256" key="1">
    <source>
        <dbReference type="SAM" id="MobiDB-lite"/>
    </source>
</evidence>
<feature type="transmembrane region" description="Helical" evidence="2">
    <location>
        <begin position="354"/>
        <end position="376"/>
    </location>
</feature>
<sequence>MQLFLPFLFILICKDLSAATPDSAEIDYDLVLENFTYNDGDAIVHSEIHEVFKHYRKCRADNEWSCDENCRLEFFEPTKKCRNPDPDDNCFGIPITYQYSHDFHLKRFPRELAVLSHYPKCWSHFAPLVCATIYRPCSRHFFIQKDKQGKVKNGTVELWQLLSASSCESVHQACGDLVSPQLLSAYTQCGTESAESTVFSRQLYSSACQYSSEQLPVSVKSGTCAWPLVSGQNHFIHQESSPVVDECFLPCRSPLVSHSLASRFRSARFIICLILTTIFVIESVYLSRFSNIFSESLLVFYISHAMISISVYFLVWSMPVFDYFFNLSECSIDGMSRQYAITHSTFEWCSLQSLILYASLTAAFIWLFALYTYAFCPPPLFECFLPKRLSTINVRSALVLSIYGFSMLLAMVMNNMRENDGVTGVCYNGLITWWKYFISMSPFLCMLFIVSFLGLFVVSRKDGLLKAQASREAIRVLNIAEESEFRKRCNAAKRNDRTEEATSSVECELGSDERETLSMHVLSAGSDGGQKPVRIKSDWKETYNGLLSKDFLQGLFDQEFSKHYHFLQDRLAYCNKSELPRWWSVVSFGFATLFLLAAPVIHKRYTSFDSQDHEARIIAEYIHCGTAYAISNRSIEWSANHTWPSPAIANAPWCSLSLGRARTRLEGVLIVFVLLPALPFLILFIAFVAGLNGYDGMILVRRNHDDVKDPVKGWEEGENFHLLPVEQKQNVEKSPSHLESGEPCDVKAGVSPVHETVNDFSRNVLDETVAEDESSSNSNTAEEQITCIEVEQKDENQKIWDIVSQLRGELAFQQSMLVNDSAAWNISLHFMRKTEQILLNVIAQGSPTSAAAAQDLRLLAEEMSRVLPTVSDHAVQLSRWMQSVQEASVKLEHIQEPSPRYTVSHCYLGAQDIYRQQNLLALHNYLLTCQTNNCQQATCSVYQENAATAAQQEANPNSGPAVVEEACPSQVEQEQQCRPVEQAVPAAVPHCDAQPGTSGGQQPNVENRPVPDSPERPARPLPNGVVRENEQPSGSQGPQPEAQPAQRVPRISAYAISYSATPSGFVSRLTVPELRIRIEQIRNICAGDVLYPQELTYMLLASGDVLYGGNQPRDGFYYYTAEQMPELFGARVPTIDARIGVQAFLAHMRRRALTVVGAVGYHFSLRPRRGTDYTPPVLPPLGLYRSENELILRRVLGDRDDILPSLRDFLREYNFGRGPIGPRPTLKYASAFRKYLVMVAVREGFNGEDLDDYVPDPVPPAEPTNGEHENAHESSAEDSDPPAPS</sequence>
<feature type="region of interest" description="Disordered" evidence="1">
    <location>
        <begin position="1248"/>
        <end position="1285"/>
    </location>
</feature>
<keyword evidence="3" id="KW-0732">Signal</keyword>
<evidence type="ECO:0000256" key="3">
    <source>
        <dbReference type="SAM" id="SignalP"/>
    </source>
</evidence>
<dbReference type="Proteomes" id="UP000025227">
    <property type="component" value="Unplaced"/>
</dbReference>
<feature type="transmembrane region" description="Helical" evidence="2">
    <location>
        <begin position="298"/>
        <end position="318"/>
    </location>
</feature>
<dbReference type="OMA" id="LAFQQSM"/>
<feature type="chain" id="PRO_5029467928" evidence="3">
    <location>
        <begin position="20"/>
        <end position="1285"/>
    </location>
</feature>
<keyword evidence="2" id="KW-0472">Membrane</keyword>
<feature type="transmembrane region" description="Helical" evidence="2">
    <location>
        <begin position="436"/>
        <end position="458"/>
    </location>
</feature>